<name>A0A9P0ZC14_CUSEU</name>
<comment type="caution">
    <text evidence="2">The sequence shown here is derived from an EMBL/GenBank/DDBJ whole genome shotgun (WGS) entry which is preliminary data.</text>
</comment>
<dbReference type="AlphaFoldDB" id="A0A9P0ZC14"/>
<protein>
    <submittedName>
        <fullName evidence="2">Uncharacterized protein</fullName>
    </submittedName>
</protein>
<dbReference type="Proteomes" id="UP001152484">
    <property type="component" value="Unassembled WGS sequence"/>
</dbReference>
<evidence type="ECO:0000313" key="2">
    <source>
        <dbReference type="EMBL" id="CAH9094487.1"/>
    </source>
</evidence>
<dbReference type="PANTHER" id="PTHR13413:SF0">
    <property type="entry name" value="YLP MOTIF-CONTAINING PROTEIN 1"/>
    <property type="match status" value="1"/>
</dbReference>
<accession>A0A9P0ZC14</accession>
<sequence>MLRDLEVENGGNAPRIHSIDDYFMTEVEKVDESDASKSAGSAKGKKSVIKKVIEYCYEPEMEEAYRSSMLKAFKKTLDDGAFSFVIVDDRNLRVADFAQFWATAKVYSQFLISYEQYM</sequence>
<evidence type="ECO:0000256" key="1">
    <source>
        <dbReference type="ARBA" id="ARBA00004474"/>
    </source>
</evidence>
<dbReference type="GO" id="GO:0032204">
    <property type="term" value="P:regulation of telomere maintenance"/>
    <property type="evidence" value="ECO:0007669"/>
    <property type="project" value="TreeGrafter"/>
</dbReference>
<dbReference type="OrthoDB" id="513595at2759"/>
<gene>
    <name evidence="2" type="ORF">CEURO_LOCUS12760</name>
</gene>
<dbReference type="GO" id="GO:0009536">
    <property type="term" value="C:plastid"/>
    <property type="evidence" value="ECO:0007669"/>
    <property type="project" value="UniProtKB-SubCell"/>
</dbReference>
<organism evidence="2 3">
    <name type="scientific">Cuscuta europaea</name>
    <name type="common">European dodder</name>
    <dbReference type="NCBI Taxonomy" id="41803"/>
    <lineage>
        <taxon>Eukaryota</taxon>
        <taxon>Viridiplantae</taxon>
        <taxon>Streptophyta</taxon>
        <taxon>Embryophyta</taxon>
        <taxon>Tracheophyta</taxon>
        <taxon>Spermatophyta</taxon>
        <taxon>Magnoliopsida</taxon>
        <taxon>eudicotyledons</taxon>
        <taxon>Gunneridae</taxon>
        <taxon>Pentapetalae</taxon>
        <taxon>asterids</taxon>
        <taxon>lamiids</taxon>
        <taxon>Solanales</taxon>
        <taxon>Convolvulaceae</taxon>
        <taxon>Cuscuteae</taxon>
        <taxon>Cuscuta</taxon>
        <taxon>Cuscuta subgen. Cuscuta</taxon>
    </lineage>
</organism>
<comment type="subcellular location">
    <subcellularLocation>
        <location evidence="1">Plastid</location>
    </subcellularLocation>
</comment>
<dbReference type="InterPro" id="IPR026314">
    <property type="entry name" value="YLP_motif_con_p1"/>
</dbReference>
<dbReference type="EMBL" id="CAMAPE010000031">
    <property type="protein sequence ID" value="CAH9094487.1"/>
    <property type="molecule type" value="Genomic_DNA"/>
</dbReference>
<proteinExistence type="predicted"/>
<dbReference type="InterPro" id="IPR027417">
    <property type="entry name" value="P-loop_NTPase"/>
</dbReference>
<evidence type="ECO:0000313" key="3">
    <source>
        <dbReference type="Proteomes" id="UP001152484"/>
    </source>
</evidence>
<keyword evidence="3" id="KW-1185">Reference proteome</keyword>
<reference evidence="2" key="1">
    <citation type="submission" date="2022-07" db="EMBL/GenBank/DDBJ databases">
        <authorList>
            <person name="Macas J."/>
            <person name="Novak P."/>
            <person name="Neumann P."/>
        </authorList>
    </citation>
    <scope>NUCLEOTIDE SEQUENCE</scope>
</reference>
<dbReference type="Gene3D" id="3.40.50.300">
    <property type="entry name" value="P-loop containing nucleotide triphosphate hydrolases"/>
    <property type="match status" value="1"/>
</dbReference>
<dbReference type="PANTHER" id="PTHR13413">
    <property type="entry name" value="YLP MOTIF CONTAINING PROTEIN NUCLEAR PROTEIN ZAP"/>
    <property type="match status" value="1"/>
</dbReference>
<dbReference type="GO" id="GO:0005634">
    <property type="term" value="C:nucleus"/>
    <property type="evidence" value="ECO:0007669"/>
    <property type="project" value="InterPro"/>
</dbReference>